<keyword evidence="2" id="KW-0489">Methyltransferase</keyword>
<gene>
    <name evidence="2" type="ORF">C4544_05450</name>
</gene>
<accession>A0A419DAV6</accession>
<dbReference type="Pfam" id="PF13847">
    <property type="entry name" value="Methyltransf_31"/>
    <property type="match status" value="1"/>
</dbReference>
<evidence type="ECO:0000313" key="3">
    <source>
        <dbReference type="Proteomes" id="UP000285655"/>
    </source>
</evidence>
<name>A0A419DAV6_9BACT</name>
<comment type="caution">
    <text evidence="2">The sequence shown here is derived from an EMBL/GenBank/DDBJ whole genome shotgun (WGS) entry which is preliminary data.</text>
</comment>
<organism evidence="2 3">
    <name type="scientific">candidate division WS5 bacterium</name>
    <dbReference type="NCBI Taxonomy" id="2093353"/>
    <lineage>
        <taxon>Bacteria</taxon>
        <taxon>candidate division WS5</taxon>
    </lineage>
</organism>
<dbReference type="Proteomes" id="UP000285655">
    <property type="component" value="Unassembled WGS sequence"/>
</dbReference>
<reference evidence="2 3" key="1">
    <citation type="journal article" date="2017" name="ISME J.">
        <title>Energy and carbon metabolisms in a deep terrestrial subsurface fluid microbial community.</title>
        <authorList>
            <person name="Momper L."/>
            <person name="Jungbluth S.P."/>
            <person name="Lee M.D."/>
            <person name="Amend J.P."/>
        </authorList>
    </citation>
    <scope>NUCLEOTIDE SEQUENCE [LARGE SCALE GENOMIC DNA]</scope>
    <source>
        <strain evidence="2">SURF_29</strain>
    </source>
</reference>
<dbReference type="GO" id="GO:0032259">
    <property type="term" value="P:methylation"/>
    <property type="evidence" value="ECO:0007669"/>
    <property type="project" value="UniProtKB-KW"/>
</dbReference>
<evidence type="ECO:0000259" key="1">
    <source>
        <dbReference type="Pfam" id="PF13847"/>
    </source>
</evidence>
<proteinExistence type="predicted"/>
<dbReference type="EMBL" id="QZJW01000049">
    <property type="protein sequence ID" value="RJO60279.1"/>
    <property type="molecule type" value="Genomic_DNA"/>
</dbReference>
<dbReference type="CDD" id="cd02440">
    <property type="entry name" value="AdoMet_MTases"/>
    <property type="match status" value="1"/>
</dbReference>
<dbReference type="InterPro" id="IPR025714">
    <property type="entry name" value="Methyltranfer_dom"/>
</dbReference>
<dbReference type="SUPFAM" id="SSF53335">
    <property type="entry name" value="S-adenosyl-L-methionine-dependent methyltransferases"/>
    <property type="match status" value="1"/>
</dbReference>
<dbReference type="Gene3D" id="3.40.50.150">
    <property type="entry name" value="Vaccinia Virus protein VP39"/>
    <property type="match status" value="1"/>
</dbReference>
<dbReference type="AlphaFoldDB" id="A0A419DAV6"/>
<dbReference type="InterPro" id="IPR029063">
    <property type="entry name" value="SAM-dependent_MTases_sf"/>
</dbReference>
<sequence length="207" mass="23369">MKVKFSNPKIQYGTAKNLLNRELAWDKFGVGAGKYGIDFVNFEGDELVLDAGSGTGRDVAIISQRLSKGGKIFAVDISQALLSIACQRSCNSITKPLCTIASIESLPFSTEQFDVVVAKHVLKLIDKINFDESGTLQKMKQEMLRYQKFNSAILKINNQSKIKTPKINIKEYAKYLLQEGTRDEKREILNCLKTELYLRDQKIILKK</sequence>
<dbReference type="GO" id="GO:0008168">
    <property type="term" value="F:methyltransferase activity"/>
    <property type="evidence" value="ECO:0007669"/>
    <property type="project" value="UniProtKB-KW"/>
</dbReference>
<evidence type="ECO:0000313" key="2">
    <source>
        <dbReference type="EMBL" id="RJO60279.1"/>
    </source>
</evidence>
<feature type="domain" description="Methyltransferase" evidence="1">
    <location>
        <begin position="47"/>
        <end position="157"/>
    </location>
</feature>
<protein>
    <submittedName>
        <fullName evidence="2">Methyltransferase domain-containing protein</fullName>
    </submittedName>
</protein>
<keyword evidence="2" id="KW-0808">Transferase</keyword>